<feature type="binding site" evidence="6">
    <location>
        <position position="143"/>
    </location>
    <ligand>
        <name>Mg(2+)</name>
        <dbReference type="ChEBI" id="CHEBI:18420"/>
    </ligand>
</feature>
<dbReference type="SUPFAM" id="SSF51621">
    <property type="entry name" value="Phosphoenolpyruvate/pyruvate domain"/>
    <property type="match status" value="1"/>
</dbReference>
<dbReference type="STRING" id="154981.AKJ29_18310"/>
<dbReference type="GO" id="GO:0006107">
    <property type="term" value="P:oxaloacetate metabolic process"/>
    <property type="evidence" value="ECO:0007669"/>
    <property type="project" value="TreeGrafter"/>
</dbReference>
<dbReference type="OrthoDB" id="9800547at2"/>
<dbReference type="GO" id="GO:0003824">
    <property type="term" value="F:catalytic activity"/>
    <property type="evidence" value="ECO:0007669"/>
    <property type="project" value="InterPro"/>
</dbReference>
<organism evidence="8 9">
    <name type="scientific">Aliiroseovarius crassostreae</name>
    <dbReference type="NCBI Taxonomy" id="154981"/>
    <lineage>
        <taxon>Bacteria</taxon>
        <taxon>Pseudomonadati</taxon>
        <taxon>Pseudomonadota</taxon>
        <taxon>Alphaproteobacteria</taxon>
        <taxon>Rhodobacterales</taxon>
        <taxon>Paracoccaceae</taxon>
        <taxon>Aliiroseovarius</taxon>
    </lineage>
</organism>
<keyword evidence="9" id="KW-1185">Reference proteome</keyword>
<proteinExistence type="inferred from homology"/>
<dbReference type="InterPro" id="IPR040442">
    <property type="entry name" value="Pyrv_kinase-like_dom_sf"/>
</dbReference>
<comment type="cofactor">
    <cofactor evidence="1">
        <name>Mg(2+)</name>
        <dbReference type="ChEBI" id="CHEBI:18420"/>
    </cofactor>
</comment>
<evidence type="ECO:0000313" key="8">
    <source>
        <dbReference type="EMBL" id="KPN64552.1"/>
    </source>
</evidence>
<dbReference type="InterPro" id="IPR015813">
    <property type="entry name" value="Pyrv/PenolPyrv_kinase-like_dom"/>
</dbReference>
<dbReference type="RefSeq" id="WP_055188912.1">
    <property type="nucleotide sequence ID" value="NZ_FPBS01000001.1"/>
</dbReference>
<comment type="similarity">
    <text evidence="2">Belongs to the HpcH/HpaI aldolase family.</text>
</comment>
<dbReference type="PIRSF" id="PIRSF015582">
    <property type="entry name" value="Cit_lyase_B"/>
    <property type="match status" value="1"/>
</dbReference>
<evidence type="ECO:0000256" key="4">
    <source>
        <dbReference type="ARBA" id="ARBA00022842"/>
    </source>
</evidence>
<evidence type="ECO:0000313" key="9">
    <source>
        <dbReference type="Proteomes" id="UP000050471"/>
    </source>
</evidence>
<reference evidence="8 9" key="1">
    <citation type="submission" date="2015-09" db="EMBL/GenBank/DDBJ databases">
        <title>Draft genome sequence of Aliiroseovarius crassostreae CV919-312TSm, the causative agent of Roseovarius Oyster Disease (formerly Juvenile Oyster Disease).</title>
        <authorList>
            <person name="Kessner L."/>
            <person name="Spinard E."/>
            <person name="Nelson D."/>
        </authorList>
    </citation>
    <scope>NUCLEOTIDE SEQUENCE [LARGE SCALE GENOMIC DNA]</scope>
    <source>
        <strain evidence="8 9">CV919-312</strain>
    </source>
</reference>
<dbReference type="InterPro" id="IPR005000">
    <property type="entry name" value="Aldolase/citrate-lyase_domain"/>
</dbReference>
<keyword evidence="4 6" id="KW-0460">Magnesium</keyword>
<feature type="binding site" evidence="5">
    <location>
        <position position="67"/>
    </location>
    <ligand>
        <name>substrate</name>
    </ligand>
</feature>
<dbReference type="AlphaFoldDB" id="A0A0P7KKT3"/>
<dbReference type="PANTHER" id="PTHR32308">
    <property type="entry name" value="LYASE BETA SUBUNIT, PUTATIVE (AFU_ORTHOLOGUE AFUA_4G13030)-RELATED"/>
    <property type="match status" value="1"/>
</dbReference>
<gene>
    <name evidence="8" type="ORF">AKJ29_18310</name>
</gene>
<dbReference type="InterPro" id="IPR011206">
    <property type="entry name" value="Citrate_lyase_beta/mcl1/mcl2"/>
</dbReference>
<name>A0A0P7KKT3_9RHOB</name>
<feature type="binding site" evidence="5">
    <location>
        <position position="117"/>
    </location>
    <ligand>
        <name>substrate</name>
    </ligand>
</feature>
<dbReference type="PANTHER" id="PTHR32308:SF10">
    <property type="entry name" value="CITRATE LYASE SUBUNIT BETA"/>
    <property type="match status" value="1"/>
</dbReference>
<keyword evidence="3 6" id="KW-0479">Metal-binding</keyword>
<evidence type="ECO:0000256" key="3">
    <source>
        <dbReference type="ARBA" id="ARBA00022723"/>
    </source>
</evidence>
<dbReference type="EMBL" id="LKBA01000004">
    <property type="protein sequence ID" value="KPN64552.1"/>
    <property type="molecule type" value="Genomic_DNA"/>
</dbReference>
<feature type="binding site" evidence="6">
    <location>
        <position position="117"/>
    </location>
    <ligand>
        <name>Mg(2+)</name>
        <dbReference type="ChEBI" id="CHEBI:18420"/>
    </ligand>
</feature>
<dbReference type="Pfam" id="PF03328">
    <property type="entry name" value="HpcH_HpaI"/>
    <property type="match status" value="1"/>
</dbReference>
<evidence type="ECO:0000256" key="2">
    <source>
        <dbReference type="ARBA" id="ARBA00005568"/>
    </source>
</evidence>
<evidence type="ECO:0000259" key="7">
    <source>
        <dbReference type="Pfam" id="PF03328"/>
    </source>
</evidence>
<sequence length="275" mass="29978">MPDLKSARSFLFVPGDRPERFDKAAASGAHAMIIDLEDAVSPETKVKARYHARSFLDKVADQNILIRINGTDSEFHDEDLALARHKNLAGIILPKADAKSCSELTRRSGTPVWPLIETVHGLVDLREIVTLQNLGRLLLGTIDLSLDLGVDISHPASQSTLDTARFMLVSNSRLGNLPGPVDGVFTDLNDEIGLQRAAEHAKASGMGGMMCIHPRQTKSVHTAFSPSSSDFEWANAVLQASKTEKSSFQFRGQMVDKPVLARAQQILEAQQAQST</sequence>
<comment type="caution">
    <text evidence="8">The sequence shown here is derived from an EMBL/GenBank/DDBJ whole genome shotgun (WGS) entry which is preliminary data.</text>
</comment>
<protein>
    <recommendedName>
        <fullName evidence="7">HpcH/HpaI aldolase/citrate lyase domain-containing protein</fullName>
    </recommendedName>
</protein>
<dbReference type="Gene3D" id="3.20.20.60">
    <property type="entry name" value="Phosphoenolpyruvate-binding domains"/>
    <property type="match status" value="1"/>
</dbReference>
<evidence type="ECO:0000256" key="6">
    <source>
        <dbReference type="PIRSR" id="PIRSR015582-2"/>
    </source>
</evidence>
<dbReference type="Proteomes" id="UP000050471">
    <property type="component" value="Unassembled WGS sequence"/>
</dbReference>
<feature type="domain" description="HpcH/HpaI aldolase/citrate lyase" evidence="7">
    <location>
        <begin position="8"/>
        <end position="214"/>
    </location>
</feature>
<evidence type="ECO:0000256" key="1">
    <source>
        <dbReference type="ARBA" id="ARBA00001946"/>
    </source>
</evidence>
<dbReference type="GO" id="GO:0000287">
    <property type="term" value="F:magnesium ion binding"/>
    <property type="evidence" value="ECO:0007669"/>
    <property type="project" value="TreeGrafter"/>
</dbReference>
<evidence type="ECO:0000256" key="5">
    <source>
        <dbReference type="PIRSR" id="PIRSR015582-1"/>
    </source>
</evidence>
<accession>A0A0P7KKT3</accession>